<dbReference type="SUPFAM" id="SSF52540">
    <property type="entry name" value="P-loop containing nucleoside triphosphate hydrolases"/>
    <property type="match status" value="1"/>
</dbReference>
<dbReference type="GeneID" id="78019612"/>
<evidence type="ECO:0000256" key="1">
    <source>
        <dbReference type="SAM" id="Phobius"/>
    </source>
</evidence>
<name>A0ABU5UW26_NODSP</name>
<keyword evidence="1" id="KW-0472">Membrane</keyword>
<gene>
    <name evidence="2" type="ORF">VB695_20845</name>
</gene>
<keyword evidence="1" id="KW-1133">Transmembrane helix</keyword>
<evidence type="ECO:0008006" key="4">
    <source>
        <dbReference type="Google" id="ProtNLM"/>
    </source>
</evidence>
<dbReference type="RefSeq" id="WP_231859569.1">
    <property type="nucleotide sequence ID" value="NZ_JAYGHK010000107.1"/>
</dbReference>
<proteinExistence type="predicted"/>
<comment type="caution">
    <text evidence="2">The sequence shown here is derived from an EMBL/GenBank/DDBJ whole genome shotgun (WGS) entry which is preliminary data.</text>
</comment>
<keyword evidence="1" id="KW-0812">Transmembrane</keyword>
<evidence type="ECO:0000313" key="3">
    <source>
        <dbReference type="Proteomes" id="UP001303285"/>
    </source>
</evidence>
<dbReference type="EMBL" id="JAYGHK010000107">
    <property type="protein sequence ID" value="MEA5610487.1"/>
    <property type="molecule type" value="Genomic_DNA"/>
</dbReference>
<accession>A0ABU5UW26</accession>
<dbReference type="Proteomes" id="UP001303285">
    <property type="component" value="Unassembled WGS sequence"/>
</dbReference>
<organism evidence="2 3">
    <name type="scientific">Nodularia spumigena UHCC 0060</name>
    <dbReference type="NCBI Taxonomy" id="3110300"/>
    <lineage>
        <taxon>Bacteria</taxon>
        <taxon>Bacillati</taxon>
        <taxon>Cyanobacteriota</taxon>
        <taxon>Cyanophyceae</taxon>
        <taxon>Nostocales</taxon>
        <taxon>Nodulariaceae</taxon>
        <taxon>Nodularia</taxon>
    </lineage>
</organism>
<evidence type="ECO:0000313" key="2">
    <source>
        <dbReference type="EMBL" id="MEA5610487.1"/>
    </source>
</evidence>
<reference evidence="2 3" key="1">
    <citation type="submission" date="2023-12" db="EMBL/GenBank/DDBJ databases">
        <title>Baltic Sea Cyanobacteria.</title>
        <authorList>
            <person name="Delbaje E."/>
            <person name="Fewer D.P."/>
            <person name="Shishido T.K."/>
        </authorList>
    </citation>
    <scope>NUCLEOTIDE SEQUENCE [LARGE SCALE GENOMIC DNA]</scope>
    <source>
        <strain evidence="2 3">UHCC 0060</strain>
    </source>
</reference>
<protein>
    <recommendedName>
        <fullName evidence="4">AAA+ ATPase domain-containing protein</fullName>
    </recommendedName>
</protein>
<dbReference type="InterPro" id="IPR027417">
    <property type="entry name" value="P-loop_NTPase"/>
</dbReference>
<feature type="transmembrane region" description="Helical" evidence="1">
    <location>
        <begin position="32"/>
        <end position="63"/>
    </location>
</feature>
<keyword evidence="3" id="KW-1185">Reference proteome</keyword>
<sequence length="509" mass="57400">MMSAFNPNSRQLTPQEWQNIATQSVDSNNSQFIIIGGIIAGLFVASGTGFLPSGVLVAAYSFYSAWQRTQKTNRNEIAINEYGCVAHVLKGQDFRDFRKQVGDEEVLKQVQWAVNNSYSPSTDALNFLEMQQKFSPKGLLFNPHSSLSLKDNPIPNNPNGLLQSRSGFGMSAQSNEKNPMPPNQTHVVTFQQDIPDLAKKMAEVLKNSLIIGVPGVGKDYFVSNALEWVKKLHSNCTIFFIDPKDDPKETGYFQGRVDYLFRLNICTHDPVQVYEWVQRCFQAYDKFDAGTGLKLLIFNEIAATNKTLTNVKGALNWVKSKMVGYSSSGDSRGIKIWGISQNAHNSGIGFDGGEKSIFTPIVIVAENEISASEQVLRAHIIPNDKRLTSDEIKAICRQSPVKRAIFHGTYNQWFPMPELTNYSGYDRDSRTFISEQEPQVKTTQTQHKTQVNLMIYRLEISSQLTLEEFIENDLKAPYGRNKNQLKTAIIEMLHKARRTDLLNKFQVMV</sequence>